<sequence length="161" mass="18727">MKRLIFVRHGKSSWESPVEDKERELKKRAYEDADHVISTFKAYLDFSPEVFSSPATRSVTTAKLFKNQLNIEDQHFHVIPQLYTFDSDEVLQFIRNIDDGLDNVMLFGHNPAYTELVNRLGSLPIENLPTTGLVSIIFEIESWNQIQKGETHLYLFPKNLR</sequence>
<keyword evidence="2" id="KW-1185">Reference proteome</keyword>
<proteinExistence type="predicted"/>
<accession>A0ABP3VG50</accession>
<dbReference type="CDD" id="cd07067">
    <property type="entry name" value="HP_PGM_like"/>
    <property type="match status" value="1"/>
</dbReference>
<name>A0ABP3VG50_9FLAO</name>
<dbReference type="EMBL" id="BAAAGG010000005">
    <property type="protein sequence ID" value="GAA0757489.1"/>
    <property type="molecule type" value="Genomic_DNA"/>
</dbReference>
<dbReference type="RefSeq" id="WP_224453914.1">
    <property type="nucleotide sequence ID" value="NZ_BAAAGG010000005.1"/>
</dbReference>
<dbReference type="Proteomes" id="UP001500185">
    <property type="component" value="Unassembled WGS sequence"/>
</dbReference>
<organism evidence="1 2">
    <name type="scientific">Psychroflexus lacisalsi</name>
    <dbReference type="NCBI Taxonomy" id="503928"/>
    <lineage>
        <taxon>Bacteria</taxon>
        <taxon>Pseudomonadati</taxon>
        <taxon>Bacteroidota</taxon>
        <taxon>Flavobacteriia</taxon>
        <taxon>Flavobacteriales</taxon>
        <taxon>Flavobacteriaceae</taxon>
        <taxon>Psychroflexus</taxon>
    </lineage>
</organism>
<dbReference type="InterPro" id="IPR013078">
    <property type="entry name" value="His_Pase_superF_clade-1"/>
</dbReference>
<reference evidence="2" key="1">
    <citation type="journal article" date="2019" name="Int. J. Syst. Evol. Microbiol.">
        <title>The Global Catalogue of Microorganisms (GCM) 10K type strain sequencing project: providing services to taxonomists for standard genome sequencing and annotation.</title>
        <authorList>
            <consortium name="The Broad Institute Genomics Platform"/>
            <consortium name="The Broad Institute Genome Sequencing Center for Infectious Disease"/>
            <person name="Wu L."/>
            <person name="Ma J."/>
        </authorList>
    </citation>
    <scope>NUCLEOTIDE SEQUENCE [LARGE SCALE GENOMIC DNA]</scope>
    <source>
        <strain evidence="2">JCM 16231</strain>
    </source>
</reference>
<protein>
    <submittedName>
        <fullName evidence="1">Phosphohistidine phosphatase SixA</fullName>
    </submittedName>
</protein>
<gene>
    <name evidence="1" type="primary">sixA</name>
    <name evidence="1" type="ORF">GCM10009433_13760</name>
</gene>
<dbReference type="Pfam" id="PF00300">
    <property type="entry name" value="His_Phos_1"/>
    <property type="match status" value="1"/>
</dbReference>
<evidence type="ECO:0000313" key="1">
    <source>
        <dbReference type="EMBL" id="GAA0757489.1"/>
    </source>
</evidence>
<dbReference type="SUPFAM" id="SSF53254">
    <property type="entry name" value="Phosphoglycerate mutase-like"/>
    <property type="match status" value="1"/>
</dbReference>
<evidence type="ECO:0000313" key="2">
    <source>
        <dbReference type="Proteomes" id="UP001500185"/>
    </source>
</evidence>
<dbReference type="Gene3D" id="3.40.50.1240">
    <property type="entry name" value="Phosphoglycerate mutase-like"/>
    <property type="match status" value="1"/>
</dbReference>
<comment type="caution">
    <text evidence="1">The sequence shown here is derived from an EMBL/GenBank/DDBJ whole genome shotgun (WGS) entry which is preliminary data.</text>
</comment>
<dbReference type="InterPro" id="IPR029033">
    <property type="entry name" value="His_PPase_superfam"/>
</dbReference>